<comment type="caution">
    <text evidence="1">The sequence shown here is derived from an EMBL/GenBank/DDBJ whole genome shotgun (WGS) entry which is preliminary data.</text>
</comment>
<reference evidence="1" key="2">
    <citation type="submission" date="2022-01" db="EMBL/GenBank/DDBJ databases">
        <authorList>
            <person name="Yamashiro T."/>
            <person name="Shiraishi A."/>
            <person name="Satake H."/>
            <person name="Nakayama K."/>
        </authorList>
    </citation>
    <scope>NUCLEOTIDE SEQUENCE</scope>
</reference>
<proteinExistence type="predicted"/>
<organism evidence="1 2">
    <name type="scientific">Tanacetum coccineum</name>
    <dbReference type="NCBI Taxonomy" id="301880"/>
    <lineage>
        <taxon>Eukaryota</taxon>
        <taxon>Viridiplantae</taxon>
        <taxon>Streptophyta</taxon>
        <taxon>Embryophyta</taxon>
        <taxon>Tracheophyta</taxon>
        <taxon>Spermatophyta</taxon>
        <taxon>Magnoliopsida</taxon>
        <taxon>eudicotyledons</taxon>
        <taxon>Gunneridae</taxon>
        <taxon>Pentapetalae</taxon>
        <taxon>asterids</taxon>
        <taxon>campanulids</taxon>
        <taxon>Asterales</taxon>
        <taxon>Asteraceae</taxon>
        <taxon>Asteroideae</taxon>
        <taxon>Anthemideae</taxon>
        <taxon>Anthemidinae</taxon>
        <taxon>Tanacetum</taxon>
    </lineage>
</organism>
<evidence type="ECO:0000313" key="1">
    <source>
        <dbReference type="EMBL" id="GJT25765.1"/>
    </source>
</evidence>
<dbReference type="EMBL" id="BQNB010014237">
    <property type="protein sequence ID" value="GJT25765.1"/>
    <property type="molecule type" value="Genomic_DNA"/>
</dbReference>
<name>A0ABQ5CFC1_9ASTR</name>
<gene>
    <name evidence="1" type="ORF">Tco_0895702</name>
</gene>
<protein>
    <submittedName>
        <fullName evidence="1">Uncharacterized protein</fullName>
    </submittedName>
</protein>
<sequence>MTEQKKVWFLREVASEDCFAEDLRDQCSQVRANMEKMMLELERLRGCGATLDCLERSGGCCWRLELGLMNGSLFSLMDLNGVLSICLRFIHCCEHMANLGNEPG</sequence>
<keyword evidence="2" id="KW-1185">Reference proteome</keyword>
<reference evidence="1" key="1">
    <citation type="journal article" date="2022" name="Int. J. Mol. Sci.">
        <title>Draft Genome of Tanacetum Coccineum: Genomic Comparison of Closely Related Tanacetum-Family Plants.</title>
        <authorList>
            <person name="Yamashiro T."/>
            <person name="Shiraishi A."/>
            <person name="Nakayama K."/>
            <person name="Satake H."/>
        </authorList>
    </citation>
    <scope>NUCLEOTIDE SEQUENCE</scope>
</reference>
<dbReference type="Proteomes" id="UP001151760">
    <property type="component" value="Unassembled WGS sequence"/>
</dbReference>
<accession>A0ABQ5CFC1</accession>
<evidence type="ECO:0000313" key="2">
    <source>
        <dbReference type="Proteomes" id="UP001151760"/>
    </source>
</evidence>